<evidence type="ECO:0000256" key="2">
    <source>
        <dbReference type="ARBA" id="ARBA00022692"/>
    </source>
</evidence>
<evidence type="ECO:0000259" key="9">
    <source>
        <dbReference type="PROSITE" id="PS50262"/>
    </source>
</evidence>
<evidence type="ECO:0000256" key="4">
    <source>
        <dbReference type="ARBA" id="ARBA00023040"/>
    </source>
</evidence>
<evidence type="ECO:0000256" key="1">
    <source>
        <dbReference type="ARBA" id="ARBA00004141"/>
    </source>
</evidence>
<feature type="transmembrane region" description="Helical" evidence="8">
    <location>
        <begin position="191"/>
        <end position="215"/>
    </location>
</feature>
<dbReference type="PROSITE" id="PS50262">
    <property type="entry name" value="G_PROTEIN_RECEP_F1_2"/>
    <property type="match status" value="1"/>
</dbReference>
<dbReference type="InterPro" id="IPR000276">
    <property type="entry name" value="GPCR_Rhodpsn"/>
</dbReference>
<dbReference type="OrthoDB" id="5976143at2759"/>
<keyword evidence="3 8" id="KW-1133">Transmembrane helix</keyword>
<protein>
    <recommendedName>
        <fullName evidence="9">G-protein coupled receptors family 1 profile domain-containing protein</fullName>
    </recommendedName>
</protein>
<evidence type="ECO:0000256" key="3">
    <source>
        <dbReference type="ARBA" id="ARBA00022989"/>
    </source>
</evidence>
<dbReference type="GO" id="GO:0005886">
    <property type="term" value="C:plasma membrane"/>
    <property type="evidence" value="ECO:0007669"/>
    <property type="project" value="TreeGrafter"/>
</dbReference>
<evidence type="ECO:0000256" key="6">
    <source>
        <dbReference type="ARBA" id="ARBA00023170"/>
    </source>
</evidence>
<sequence length="371" mass="42284">MSYNIGNLTNTSSVQIFTPEGNLIYSIMTMTLVIAGIILNSLFVALYNSRSKIIKQNHFNLSLAQLSFAYIVQYIGFIPYVLLNVRSFSKLKTAASIHFLCGIKDGLSLFFAAANCCIYLLCSMTYTRYMLINKPLSASRFTKERCKRLYVIFWMVSIVSMIPNYLTLYAYGELPFCLRTYPLGESFMRFYGAITVLIGFVIPFLVLVLIYFMVVCKLYSTRNERCSNAGPGLQNQNKVLKKSYRTKVVKILGVVLGIFIICWLPMMCGWVLGYTGFYDRSFESEEAKARMYRFVLLPALCSGILSVLFNVFSNSSIRASIRRRKSYRFSRTVSRMKSRNKSSVKVTGAGDTSFELTTVSVRSRRFCIEQS</sequence>
<keyword evidence="11" id="KW-1185">Reference proteome</keyword>
<keyword evidence="4" id="KW-0297">G-protein coupled receptor</keyword>
<feature type="transmembrane region" description="Helical" evidence="8">
    <location>
        <begin position="248"/>
        <end position="272"/>
    </location>
</feature>
<proteinExistence type="predicted"/>
<evidence type="ECO:0000256" key="7">
    <source>
        <dbReference type="ARBA" id="ARBA00023224"/>
    </source>
</evidence>
<dbReference type="Pfam" id="PF00001">
    <property type="entry name" value="7tm_1"/>
    <property type="match status" value="1"/>
</dbReference>
<dbReference type="AlphaFoldDB" id="A0A7M5VCC9"/>
<feature type="transmembrane region" description="Helical" evidence="8">
    <location>
        <begin position="149"/>
        <end position="171"/>
    </location>
</feature>
<reference evidence="10" key="1">
    <citation type="submission" date="2021-01" db="UniProtKB">
        <authorList>
            <consortium name="EnsemblMetazoa"/>
        </authorList>
    </citation>
    <scope>IDENTIFICATION</scope>
</reference>
<feature type="transmembrane region" description="Helical" evidence="8">
    <location>
        <begin position="23"/>
        <end position="47"/>
    </location>
</feature>
<organism evidence="10 11">
    <name type="scientific">Clytia hemisphaerica</name>
    <dbReference type="NCBI Taxonomy" id="252671"/>
    <lineage>
        <taxon>Eukaryota</taxon>
        <taxon>Metazoa</taxon>
        <taxon>Cnidaria</taxon>
        <taxon>Hydrozoa</taxon>
        <taxon>Hydroidolina</taxon>
        <taxon>Leptothecata</taxon>
        <taxon>Obeliida</taxon>
        <taxon>Clytiidae</taxon>
        <taxon>Clytia</taxon>
    </lineage>
</organism>
<dbReference type="Gene3D" id="1.20.1070.10">
    <property type="entry name" value="Rhodopsin 7-helix transmembrane proteins"/>
    <property type="match status" value="1"/>
</dbReference>
<keyword evidence="2 8" id="KW-0812">Transmembrane</keyword>
<dbReference type="PANTHER" id="PTHR24243:SF224">
    <property type="entry name" value="G-PROTEIN COUPLED RECEPTOR 19-RELATED"/>
    <property type="match status" value="1"/>
</dbReference>
<name>A0A7M5VCC9_9CNID</name>
<feature type="transmembrane region" description="Helical" evidence="8">
    <location>
        <begin position="292"/>
        <end position="313"/>
    </location>
</feature>
<dbReference type="EnsemblMetazoa" id="CLYHEMT007884.1">
    <property type="protein sequence ID" value="CLYHEMP007884.1"/>
    <property type="gene ID" value="CLYHEMG007884"/>
</dbReference>
<feature type="domain" description="G-protein coupled receptors family 1 profile" evidence="9">
    <location>
        <begin position="39"/>
        <end position="309"/>
    </location>
</feature>
<dbReference type="GO" id="GO:0004930">
    <property type="term" value="F:G protein-coupled receptor activity"/>
    <property type="evidence" value="ECO:0007669"/>
    <property type="project" value="UniProtKB-KW"/>
</dbReference>
<dbReference type="CDD" id="cd00637">
    <property type="entry name" value="7tm_classA_rhodopsin-like"/>
    <property type="match status" value="1"/>
</dbReference>
<comment type="subcellular location">
    <subcellularLocation>
        <location evidence="1">Membrane</location>
        <topology evidence="1">Multi-pass membrane protein</topology>
    </subcellularLocation>
</comment>
<feature type="transmembrane region" description="Helical" evidence="8">
    <location>
        <begin position="109"/>
        <end position="129"/>
    </location>
</feature>
<evidence type="ECO:0000313" key="11">
    <source>
        <dbReference type="Proteomes" id="UP000594262"/>
    </source>
</evidence>
<dbReference type="Proteomes" id="UP000594262">
    <property type="component" value="Unplaced"/>
</dbReference>
<dbReference type="SUPFAM" id="SSF81321">
    <property type="entry name" value="Family A G protein-coupled receptor-like"/>
    <property type="match status" value="1"/>
</dbReference>
<dbReference type="PANTHER" id="PTHR24243">
    <property type="entry name" value="G-PROTEIN COUPLED RECEPTOR"/>
    <property type="match status" value="1"/>
</dbReference>
<feature type="transmembrane region" description="Helical" evidence="8">
    <location>
        <begin position="59"/>
        <end position="82"/>
    </location>
</feature>
<evidence type="ECO:0000256" key="8">
    <source>
        <dbReference type="SAM" id="Phobius"/>
    </source>
</evidence>
<keyword evidence="5 8" id="KW-0472">Membrane</keyword>
<keyword evidence="7" id="KW-0807">Transducer</keyword>
<dbReference type="InterPro" id="IPR017452">
    <property type="entry name" value="GPCR_Rhodpsn_7TM"/>
</dbReference>
<evidence type="ECO:0000256" key="5">
    <source>
        <dbReference type="ARBA" id="ARBA00023136"/>
    </source>
</evidence>
<keyword evidence="6" id="KW-0675">Receptor</keyword>
<dbReference type="PRINTS" id="PR00237">
    <property type="entry name" value="GPCRRHODOPSN"/>
</dbReference>
<accession>A0A7M5VCC9</accession>
<evidence type="ECO:0000313" key="10">
    <source>
        <dbReference type="EnsemblMetazoa" id="CLYHEMP007884.1"/>
    </source>
</evidence>